<dbReference type="AlphaFoldDB" id="A0A8H4K8Z7"/>
<name>A0A8H4K8Z7_9HYPO</name>
<dbReference type="EMBL" id="JAADJG010000494">
    <property type="protein sequence ID" value="KAF4445910.1"/>
    <property type="molecule type" value="Genomic_DNA"/>
</dbReference>
<keyword evidence="1" id="KW-0732">Signal</keyword>
<protein>
    <submittedName>
        <fullName evidence="2">Uncharacterized protein</fullName>
    </submittedName>
</protein>
<feature type="chain" id="PRO_5034067290" evidence="1">
    <location>
        <begin position="17"/>
        <end position="261"/>
    </location>
</feature>
<evidence type="ECO:0000313" key="3">
    <source>
        <dbReference type="Proteomes" id="UP000605986"/>
    </source>
</evidence>
<gene>
    <name evidence="2" type="ORF">F53441_10381</name>
</gene>
<feature type="signal peptide" evidence="1">
    <location>
        <begin position="1"/>
        <end position="16"/>
    </location>
</feature>
<sequence length="261" mass="28275">MLLCFLLLALTGLGSTSPTGLLTNSHDLQSRTIHEDELHARTLSNHPKDLIIDSKDLDDYIKKHPDSDAIVYLKDKQSFVPMSSVSVLEENSETEGNGKEKRQYSSPCYVYNQWQARDASSAWGPWEPASGCLYTGLSEGSGTRTISWSKSVSVEVSGGLDWNPIKDVLGVSLGIAVTNTWTDGGKIDCNIPAGSVGQIWAQKYIGEAKMWKRMCQSCGASGRKCLGDWEEAGFVKAPSDGSDPSKNLNTGCSTGNNDVKC</sequence>
<dbReference type="Proteomes" id="UP000605986">
    <property type="component" value="Unassembled WGS sequence"/>
</dbReference>
<accession>A0A8H4K8Z7</accession>
<evidence type="ECO:0000313" key="2">
    <source>
        <dbReference type="EMBL" id="KAF4445910.1"/>
    </source>
</evidence>
<keyword evidence="3" id="KW-1185">Reference proteome</keyword>
<comment type="caution">
    <text evidence="2">The sequence shown here is derived from an EMBL/GenBank/DDBJ whole genome shotgun (WGS) entry which is preliminary data.</text>
</comment>
<dbReference type="OrthoDB" id="4971633at2759"/>
<evidence type="ECO:0000256" key="1">
    <source>
        <dbReference type="SAM" id="SignalP"/>
    </source>
</evidence>
<organism evidence="2 3">
    <name type="scientific">Fusarium austroafricanum</name>
    <dbReference type="NCBI Taxonomy" id="2364996"/>
    <lineage>
        <taxon>Eukaryota</taxon>
        <taxon>Fungi</taxon>
        <taxon>Dikarya</taxon>
        <taxon>Ascomycota</taxon>
        <taxon>Pezizomycotina</taxon>
        <taxon>Sordariomycetes</taxon>
        <taxon>Hypocreomycetidae</taxon>
        <taxon>Hypocreales</taxon>
        <taxon>Nectriaceae</taxon>
        <taxon>Fusarium</taxon>
        <taxon>Fusarium concolor species complex</taxon>
    </lineage>
</organism>
<proteinExistence type="predicted"/>
<reference evidence="2" key="1">
    <citation type="submission" date="2020-01" db="EMBL/GenBank/DDBJ databases">
        <title>Identification and distribution of gene clusters putatively required for synthesis of sphingolipid metabolism inhibitors in phylogenetically diverse species of the filamentous fungus Fusarium.</title>
        <authorList>
            <person name="Kim H.-S."/>
            <person name="Busman M."/>
            <person name="Brown D.W."/>
            <person name="Divon H."/>
            <person name="Uhlig S."/>
            <person name="Proctor R.H."/>
        </authorList>
    </citation>
    <scope>NUCLEOTIDE SEQUENCE</scope>
    <source>
        <strain evidence="2">NRRL 53441</strain>
    </source>
</reference>